<keyword evidence="3" id="KW-0238">DNA-binding</keyword>
<dbReference type="RefSeq" id="WP_327095586.1">
    <property type="nucleotide sequence ID" value="NZ_CP109149.1"/>
</dbReference>
<dbReference type="SUPFAM" id="SSF53850">
    <property type="entry name" value="Periplasmic binding protein-like II"/>
    <property type="match status" value="1"/>
</dbReference>
<keyword evidence="5" id="KW-0804">Transcription</keyword>
<dbReference type="InterPro" id="IPR036390">
    <property type="entry name" value="WH_DNA-bd_sf"/>
</dbReference>
<evidence type="ECO:0000256" key="4">
    <source>
        <dbReference type="ARBA" id="ARBA00023159"/>
    </source>
</evidence>
<dbReference type="InterPro" id="IPR000847">
    <property type="entry name" value="LysR_HTH_N"/>
</dbReference>
<dbReference type="InterPro" id="IPR036388">
    <property type="entry name" value="WH-like_DNA-bd_sf"/>
</dbReference>
<evidence type="ECO:0000256" key="5">
    <source>
        <dbReference type="ARBA" id="ARBA00023163"/>
    </source>
</evidence>
<gene>
    <name evidence="7" type="ORF">OG563_23680</name>
</gene>
<feature type="domain" description="HTH lysR-type" evidence="6">
    <location>
        <begin position="1"/>
        <end position="59"/>
    </location>
</feature>
<comment type="similarity">
    <text evidence="1">Belongs to the LysR transcriptional regulatory family.</text>
</comment>
<dbReference type="Proteomes" id="UP001432062">
    <property type="component" value="Chromosome"/>
</dbReference>
<evidence type="ECO:0000259" key="6">
    <source>
        <dbReference type="PROSITE" id="PS50931"/>
    </source>
</evidence>
<keyword evidence="2" id="KW-0805">Transcription regulation</keyword>
<dbReference type="Gene3D" id="1.10.10.10">
    <property type="entry name" value="Winged helix-like DNA-binding domain superfamily/Winged helix DNA-binding domain"/>
    <property type="match status" value="1"/>
</dbReference>
<dbReference type="Gene3D" id="3.40.190.10">
    <property type="entry name" value="Periplasmic binding protein-like II"/>
    <property type="match status" value="2"/>
</dbReference>
<dbReference type="Pfam" id="PF03466">
    <property type="entry name" value="LysR_substrate"/>
    <property type="match status" value="1"/>
</dbReference>
<dbReference type="EMBL" id="CP109441">
    <property type="protein sequence ID" value="WUV42277.1"/>
    <property type="molecule type" value="Genomic_DNA"/>
</dbReference>
<protein>
    <submittedName>
        <fullName evidence="7">LysR family transcriptional regulator</fullName>
    </submittedName>
</protein>
<dbReference type="PROSITE" id="PS50931">
    <property type="entry name" value="HTH_LYSR"/>
    <property type="match status" value="1"/>
</dbReference>
<evidence type="ECO:0000256" key="3">
    <source>
        <dbReference type="ARBA" id="ARBA00023125"/>
    </source>
</evidence>
<keyword evidence="8" id="KW-1185">Reference proteome</keyword>
<dbReference type="PANTHER" id="PTHR30346:SF0">
    <property type="entry name" value="HCA OPERON TRANSCRIPTIONAL ACTIVATOR HCAR"/>
    <property type="match status" value="1"/>
</dbReference>
<proteinExistence type="inferred from homology"/>
<dbReference type="SUPFAM" id="SSF46785">
    <property type="entry name" value="Winged helix' DNA-binding domain"/>
    <property type="match status" value="1"/>
</dbReference>
<accession>A0ABZ1YK17</accession>
<keyword evidence="4" id="KW-0010">Activator</keyword>
<evidence type="ECO:0000313" key="7">
    <source>
        <dbReference type="EMBL" id="WUV42277.1"/>
    </source>
</evidence>
<dbReference type="InterPro" id="IPR005119">
    <property type="entry name" value="LysR_subst-bd"/>
</dbReference>
<name>A0ABZ1YK17_9NOCA</name>
<organism evidence="7 8">
    <name type="scientific">Nocardia vinacea</name>
    <dbReference type="NCBI Taxonomy" id="96468"/>
    <lineage>
        <taxon>Bacteria</taxon>
        <taxon>Bacillati</taxon>
        <taxon>Actinomycetota</taxon>
        <taxon>Actinomycetes</taxon>
        <taxon>Mycobacteriales</taxon>
        <taxon>Nocardiaceae</taxon>
        <taxon>Nocardia</taxon>
    </lineage>
</organism>
<evidence type="ECO:0000256" key="1">
    <source>
        <dbReference type="ARBA" id="ARBA00009437"/>
    </source>
</evidence>
<dbReference type="PANTHER" id="PTHR30346">
    <property type="entry name" value="TRANSCRIPTIONAL DUAL REGULATOR HCAR-RELATED"/>
    <property type="match status" value="1"/>
</dbReference>
<dbReference type="Pfam" id="PF00126">
    <property type="entry name" value="HTH_1"/>
    <property type="match status" value="1"/>
</dbReference>
<sequence>MELRDIEIFLALAEELHFGRTAERMYLSQARISQSIKNQERRIGGRLIDRSNPRNIQLTALGKQLLSDLRPAYHELTQAIENARSTAQGAARILRIAMIGFNSYDYRPFWELFRTRHPQWELQIRNIEFIEQFDPLRRGEADVVIAWLPVEEPDLTVGPIISTEPMVAMMGDDHELADEKHLSLEVFGDRGVLAPSKPMPDYWEDAISPFYTPRGRPIERVCTVSTVEDILTVASTRSAFTMGMSHVARYYNRPGIRYVPISDSHIVRWALIWRSGGETQQIRALASVVRELGPLEQD</sequence>
<evidence type="ECO:0000256" key="2">
    <source>
        <dbReference type="ARBA" id="ARBA00023015"/>
    </source>
</evidence>
<evidence type="ECO:0000313" key="8">
    <source>
        <dbReference type="Proteomes" id="UP001432062"/>
    </source>
</evidence>
<reference evidence="7" key="1">
    <citation type="submission" date="2022-10" db="EMBL/GenBank/DDBJ databases">
        <title>The complete genomes of actinobacterial strains from the NBC collection.</title>
        <authorList>
            <person name="Joergensen T.S."/>
            <person name="Alvarez Arevalo M."/>
            <person name="Sterndorff E.B."/>
            <person name="Faurdal D."/>
            <person name="Vuksanovic O."/>
            <person name="Mourched A.-S."/>
            <person name="Charusanti P."/>
            <person name="Shaw S."/>
            <person name="Blin K."/>
            <person name="Weber T."/>
        </authorList>
    </citation>
    <scope>NUCLEOTIDE SEQUENCE</scope>
    <source>
        <strain evidence="7">NBC_01482</strain>
    </source>
</reference>